<accession>A0A382ZBT4</accession>
<sequence>MLRSHLDPDADGASRGHLAIKSSLDWIVKRFDLGPGKRVIDFGCGPGLYTTGLAECGVAVTGIDFSRRSLEHARGAASRAGLEMDYRSYRAAGVADLVTLIYCDLWPLAPATRCCAPSEI</sequence>
<dbReference type="CDD" id="cd02440">
    <property type="entry name" value="AdoMet_MTases"/>
    <property type="match status" value="1"/>
</dbReference>
<reference evidence="2" key="1">
    <citation type="submission" date="2018-05" db="EMBL/GenBank/DDBJ databases">
        <authorList>
            <person name="Lanie J.A."/>
            <person name="Ng W.-L."/>
            <person name="Kazmierczak K.M."/>
            <person name="Andrzejewski T.M."/>
            <person name="Davidsen T.M."/>
            <person name="Wayne K.J."/>
            <person name="Tettelin H."/>
            <person name="Glass J.I."/>
            <person name="Rusch D."/>
            <person name="Podicherti R."/>
            <person name="Tsui H.-C.T."/>
            <person name="Winkler M.E."/>
        </authorList>
    </citation>
    <scope>NUCLEOTIDE SEQUENCE</scope>
</reference>
<gene>
    <name evidence="2" type="ORF">METZ01_LOCUS445807</name>
</gene>
<dbReference type="EMBL" id="UINC01182632">
    <property type="protein sequence ID" value="SVD92953.1"/>
    <property type="molecule type" value="Genomic_DNA"/>
</dbReference>
<name>A0A382ZBT4_9ZZZZ</name>
<proteinExistence type="predicted"/>
<dbReference type="InterPro" id="IPR041698">
    <property type="entry name" value="Methyltransf_25"/>
</dbReference>
<dbReference type="Gene3D" id="3.40.50.150">
    <property type="entry name" value="Vaccinia Virus protein VP39"/>
    <property type="match status" value="1"/>
</dbReference>
<evidence type="ECO:0000259" key="1">
    <source>
        <dbReference type="Pfam" id="PF13649"/>
    </source>
</evidence>
<dbReference type="AlphaFoldDB" id="A0A382ZBT4"/>
<dbReference type="InterPro" id="IPR029063">
    <property type="entry name" value="SAM-dependent_MTases_sf"/>
</dbReference>
<dbReference type="SUPFAM" id="SSF53335">
    <property type="entry name" value="S-adenosyl-L-methionine-dependent methyltransferases"/>
    <property type="match status" value="1"/>
</dbReference>
<organism evidence="2">
    <name type="scientific">marine metagenome</name>
    <dbReference type="NCBI Taxonomy" id="408172"/>
    <lineage>
        <taxon>unclassified sequences</taxon>
        <taxon>metagenomes</taxon>
        <taxon>ecological metagenomes</taxon>
    </lineage>
</organism>
<protein>
    <recommendedName>
        <fullName evidence="1">Methyltransferase domain-containing protein</fullName>
    </recommendedName>
</protein>
<evidence type="ECO:0000313" key="2">
    <source>
        <dbReference type="EMBL" id="SVD92953.1"/>
    </source>
</evidence>
<feature type="domain" description="Methyltransferase" evidence="1">
    <location>
        <begin position="39"/>
        <end position="91"/>
    </location>
</feature>
<dbReference type="Pfam" id="PF13649">
    <property type="entry name" value="Methyltransf_25"/>
    <property type="match status" value="1"/>
</dbReference>